<reference evidence="1" key="1">
    <citation type="submission" date="2019-12" db="EMBL/GenBank/DDBJ databases">
        <title>Genome sequencing and annotation of Brassica cretica.</title>
        <authorList>
            <person name="Studholme D.J."/>
            <person name="Sarris P.F."/>
        </authorList>
    </citation>
    <scope>NUCLEOTIDE SEQUENCE</scope>
    <source>
        <strain evidence="1">PFS-102/07</strain>
        <tissue evidence="1">Leaf</tissue>
    </source>
</reference>
<comment type="caution">
    <text evidence="1">The sequence shown here is derived from an EMBL/GenBank/DDBJ whole genome shotgun (WGS) entry which is preliminary data.</text>
</comment>
<dbReference type="EMBL" id="QGKY02001250">
    <property type="protein sequence ID" value="KAF2564907.1"/>
    <property type="molecule type" value="Genomic_DNA"/>
</dbReference>
<gene>
    <name evidence="1" type="ORF">F2Q70_00015497</name>
</gene>
<organism evidence="1">
    <name type="scientific">Brassica cretica</name>
    <name type="common">Mustard</name>
    <dbReference type="NCBI Taxonomy" id="69181"/>
    <lineage>
        <taxon>Eukaryota</taxon>
        <taxon>Viridiplantae</taxon>
        <taxon>Streptophyta</taxon>
        <taxon>Embryophyta</taxon>
        <taxon>Tracheophyta</taxon>
        <taxon>Spermatophyta</taxon>
        <taxon>Magnoliopsida</taxon>
        <taxon>eudicotyledons</taxon>
        <taxon>Gunneridae</taxon>
        <taxon>Pentapetalae</taxon>
        <taxon>rosids</taxon>
        <taxon>malvids</taxon>
        <taxon>Brassicales</taxon>
        <taxon>Brassicaceae</taxon>
        <taxon>Brassiceae</taxon>
        <taxon>Brassica</taxon>
    </lineage>
</organism>
<protein>
    <submittedName>
        <fullName evidence="1">Uncharacterized protein</fullName>
    </submittedName>
</protein>
<sequence length="52" mass="5829">MGYHGSYSGEETNKDPKVFIITLDKLAELEIPTLLKMSASLMSWLLTPVLVF</sequence>
<evidence type="ECO:0000313" key="1">
    <source>
        <dbReference type="EMBL" id="KAF2564907.1"/>
    </source>
</evidence>
<dbReference type="AlphaFoldDB" id="A0A8S9I6E2"/>
<name>A0A8S9I6E2_BRACR</name>
<accession>A0A8S9I6E2</accession>
<proteinExistence type="predicted"/>